<proteinExistence type="predicted"/>
<protein>
    <submittedName>
        <fullName evidence="1">Uncharacterized protein</fullName>
    </submittedName>
</protein>
<dbReference type="EMBL" id="CM047581">
    <property type="protein sequence ID" value="KAI9917023.1"/>
    <property type="molecule type" value="Genomic_DNA"/>
</dbReference>
<organism evidence="1 2">
    <name type="scientific">Peronosclerospora sorghi</name>
    <dbReference type="NCBI Taxonomy" id="230839"/>
    <lineage>
        <taxon>Eukaryota</taxon>
        <taxon>Sar</taxon>
        <taxon>Stramenopiles</taxon>
        <taxon>Oomycota</taxon>
        <taxon>Peronosporomycetes</taxon>
        <taxon>Peronosporales</taxon>
        <taxon>Peronosporaceae</taxon>
        <taxon>Peronosclerospora</taxon>
    </lineage>
</organism>
<name>A0ACC0WG11_9STRA</name>
<accession>A0ACC0WG11</accession>
<reference evidence="1 2" key="1">
    <citation type="journal article" date="2022" name="bioRxiv">
        <title>The genome of the oomycete Peronosclerospora sorghi, a cosmopolitan pathogen of maize and sorghum, is inflated with dispersed pseudogenes.</title>
        <authorList>
            <person name="Fletcher K."/>
            <person name="Martin F."/>
            <person name="Isakeit T."/>
            <person name="Cavanaugh K."/>
            <person name="Magill C."/>
            <person name="Michelmore R."/>
        </authorList>
    </citation>
    <scope>NUCLEOTIDE SEQUENCE [LARGE SCALE GENOMIC DNA]</scope>
    <source>
        <strain evidence="1">P6</strain>
    </source>
</reference>
<dbReference type="Proteomes" id="UP001163321">
    <property type="component" value="Chromosome 2"/>
</dbReference>
<evidence type="ECO:0000313" key="1">
    <source>
        <dbReference type="EMBL" id="KAI9917023.1"/>
    </source>
</evidence>
<gene>
    <name evidence="1" type="ORF">PsorP6_016782</name>
</gene>
<sequence length="72" mass="7938">MRCGDLLHEISNAIHASSRPANEHDTSSVSRRADSAATVARAEIKYMEGNVPLNLFLFSLHSFCSTLIEYQG</sequence>
<keyword evidence="2" id="KW-1185">Reference proteome</keyword>
<evidence type="ECO:0000313" key="2">
    <source>
        <dbReference type="Proteomes" id="UP001163321"/>
    </source>
</evidence>
<comment type="caution">
    <text evidence="1">The sequence shown here is derived from an EMBL/GenBank/DDBJ whole genome shotgun (WGS) entry which is preliminary data.</text>
</comment>